<proteinExistence type="predicted"/>
<evidence type="ECO:0008006" key="3">
    <source>
        <dbReference type="Google" id="ProtNLM"/>
    </source>
</evidence>
<name>A0A0U1L2E7_9FIRM</name>
<dbReference type="Proteomes" id="UP000049855">
    <property type="component" value="Unassembled WGS sequence"/>
</dbReference>
<keyword evidence="2" id="KW-1185">Reference proteome</keyword>
<organism evidence="1 2">
    <name type="scientific">Sporomusa ovata</name>
    <dbReference type="NCBI Taxonomy" id="2378"/>
    <lineage>
        <taxon>Bacteria</taxon>
        <taxon>Bacillati</taxon>
        <taxon>Bacillota</taxon>
        <taxon>Negativicutes</taxon>
        <taxon>Selenomonadales</taxon>
        <taxon>Sporomusaceae</taxon>
        <taxon>Sporomusa</taxon>
    </lineage>
</organism>
<dbReference type="EMBL" id="CTRP01000014">
    <property type="protein sequence ID" value="CQR73842.1"/>
    <property type="molecule type" value="Genomic_DNA"/>
</dbReference>
<protein>
    <recommendedName>
        <fullName evidence="3">Com family DNA-binding transcriptional regulator</fullName>
    </recommendedName>
</protein>
<evidence type="ECO:0000313" key="2">
    <source>
        <dbReference type="Proteomes" id="UP000049855"/>
    </source>
</evidence>
<gene>
    <name evidence="1" type="ORF">SpAn4DRAFT_0304</name>
</gene>
<reference evidence="2" key="1">
    <citation type="submission" date="2015-03" db="EMBL/GenBank/DDBJ databases">
        <authorList>
            <person name="Nijsse Bart"/>
        </authorList>
    </citation>
    <scope>NUCLEOTIDE SEQUENCE [LARGE SCALE GENOMIC DNA]</scope>
</reference>
<evidence type="ECO:0000313" key="1">
    <source>
        <dbReference type="EMBL" id="CQR73842.1"/>
    </source>
</evidence>
<dbReference type="AlphaFoldDB" id="A0A0U1L2E7"/>
<accession>A0A0U1L2E7</accession>
<sequence length="59" mass="6946">MALNISIEEVKAIPEQIKCPYCKLRLFDLWSQVVRLDIKCPKCKKLVKVNQSSKVFPYY</sequence>